<dbReference type="Pfam" id="PF07110">
    <property type="entry name" value="EthD"/>
    <property type="match status" value="1"/>
</dbReference>
<reference evidence="3 4" key="1">
    <citation type="submission" date="2017-09" db="EMBL/GenBank/DDBJ databases">
        <title>Arcobacter canalis sp. nov., a new species isolated from a water canal contaminated with urban sewage.</title>
        <authorList>
            <person name="Perez-Cataluna A."/>
            <person name="Salas-Masso N."/>
            <person name="Figueras M.J."/>
        </authorList>
    </citation>
    <scope>NUCLEOTIDE SEQUENCE [LARGE SCALE GENOMIC DNA]</scope>
    <source>
        <strain evidence="3 4">F98-3</strain>
    </source>
</reference>
<keyword evidence="4" id="KW-1185">Reference proteome</keyword>
<dbReference type="AlphaFoldDB" id="A0A2G1DLJ4"/>
<evidence type="ECO:0000313" key="5">
    <source>
        <dbReference type="Proteomes" id="UP000262712"/>
    </source>
</evidence>
<evidence type="ECO:0000313" key="2">
    <source>
        <dbReference type="EMBL" id="AXX92143.1"/>
    </source>
</evidence>
<feature type="domain" description="EthD" evidence="1">
    <location>
        <begin position="12"/>
        <end position="109"/>
    </location>
</feature>
<dbReference type="KEGG" id="amol:AMOL_1161"/>
<dbReference type="Gene3D" id="3.30.70.100">
    <property type="match status" value="1"/>
</dbReference>
<dbReference type="EMBL" id="NXFY01000001">
    <property type="protein sequence ID" value="PHO19372.1"/>
    <property type="molecule type" value="Genomic_DNA"/>
</dbReference>
<name>A0A2G1DLJ4_9BACT</name>
<evidence type="ECO:0000313" key="4">
    <source>
        <dbReference type="Proteomes" id="UP000221222"/>
    </source>
</evidence>
<dbReference type="Proteomes" id="UP000221222">
    <property type="component" value="Unassembled WGS sequence"/>
</dbReference>
<accession>A0A2G1DLJ4</accession>
<dbReference type="EMBL" id="CP032098">
    <property type="protein sequence ID" value="AXX92143.1"/>
    <property type="molecule type" value="Genomic_DNA"/>
</dbReference>
<sequence>MVKLVMCVCRRSELSLEEFHDYWLNHHGPLLQKFASSYKVYRYVQSHTIDTALNKAVCDSRGMLSSEYDGVAELWWKSEAEFLEAINSEEGQKLRTIFLDAEAKFLDFSKSTAFFTKEHIIVE</sequence>
<organism evidence="3 4">
    <name type="scientific">Malaciobacter molluscorum LMG 25693</name>
    <dbReference type="NCBI Taxonomy" id="870501"/>
    <lineage>
        <taxon>Bacteria</taxon>
        <taxon>Pseudomonadati</taxon>
        <taxon>Campylobacterota</taxon>
        <taxon>Epsilonproteobacteria</taxon>
        <taxon>Campylobacterales</taxon>
        <taxon>Arcobacteraceae</taxon>
        <taxon>Malaciobacter</taxon>
    </lineage>
</organism>
<evidence type="ECO:0000313" key="3">
    <source>
        <dbReference type="EMBL" id="PHO19372.1"/>
    </source>
</evidence>
<proteinExistence type="predicted"/>
<dbReference type="GO" id="GO:0016491">
    <property type="term" value="F:oxidoreductase activity"/>
    <property type="evidence" value="ECO:0007669"/>
    <property type="project" value="InterPro"/>
</dbReference>
<protein>
    <submittedName>
        <fullName evidence="2">EthD family protein</fullName>
    </submittedName>
    <submittedName>
        <fullName evidence="3">Ethyl tert-butyl ether degradation protein EthD</fullName>
    </submittedName>
</protein>
<dbReference type="InterPro" id="IPR009799">
    <property type="entry name" value="EthD_dom"/>
</dbReference>
<reference evidence="2 5" key="2">
    <citation type="submission" date="2018-08" db="EMBL/GenBank/DDBJ databases">
        <title>Complete genome of the Arcobacter molluscorum type strain LMG 25693.</title>
        <authorList>
            <person name="Miller W.G."/>
            <person name="Yee E."/>
            <person name="Bono J.L."/>
        </authorList>
    </citation>
    <scope>NUCLEOTIDE SEQUENCE [LARGE SCALE GENOMIC DNA]</scope>
    <source>
        <strain evidence="2 5">CECT 7696</strain>
    </source>
</reference>
<dbReference type="InterPro" id="IPR011008">
    <property type="entry name" value="Dimeric_a/b-barrel"/>
</dbReference>
<dbReference type="NCBIfam" id="TIGR02118">
    <property type="entry name" value="EthD family reductase"/>
    <property type="match status" value="1"/>
</dbReference>
<dbReference type="SUPFAM" id="SSF54909">
    <property type="entry name" value="Dimeric alpha+beta barrel"/>
    <property type="match status" value="1"/>
</dbReference>
<gene>
    <name evidence="2" type="ORF">AMOL_1161</name>
    <name evidence="3" type="ORF">CPU12_00930</name>
</gene>
<dbReference type="Proteomes" id="UP000262712">
    <property type="component" value="Chromosome"/>
</dbReference>
<evidence type="ECO:0000259" key="1">
    <source>
        <dbReference type="Pfam" id="PF07110"/>
    </source>
</evidence>